<feature type="domain" description="Mycothiol-dependent maleylpyruvate isomerase metal-binding" evidence="1">
    <location>
        <begin position="35"/>
        <end position="161"/>
    </location>
</feature>
<protein>
    <submittedName>
        <fullName evidence="2">Maleylpyruvate isomerase</fullName>
    </submittedName>
</protein>
<reference evidence="2 3" key="1">
    <citation type="submission" date="2019-06" db="EMBL/GenBank/DDBJ databases">
        <title>Martelella lutilitoris sp. nov., isolated from a tidal mudflat.</title>
        <authorList>
            <person name="Kim Y.-J."/>
        </authorList>
    </citation>
    <scope>NUCLEOTIDE SEQUENCE [LARGE SCALE GENOMIC DNA]</scope>
    <source>
        <strain evidence="2 3">GH2-6</strain>
    </source>
</reference>
<keyword evidence="3" id="KW-1185">Reference proteome</keyword>
<dbReference type="InterPro" id="IPR034660">
    <property type="entry name" value="DinB/YfiT-like"/>
</dbReference>
<dbReference type="Proteomes" id="UP000307874">
    <property type="component" value="Unassembled WGS sequence"/>
</dbReference>
<keyword evidence="2" id="KW-0670">Pyruvate</keyword>
<dbReference type="GO" id="GO:0046872">
    <property type="term" value="F:metal ion binding"/>
    <property type="evidence" value="ECO:0007669"/>
    <property type="project" value="InterPro"/>
</dbReference>
<keyword evidence="2" id="KW-0413">Isomerase</keyword>
<dbReference type="EMBL" id="VCLB01000002">
    <property type="protein sequence ID" value="TNB49221.1"/>
    <property type="molecule type" value="Genomic_DNA"/>
</dbReference>
<dbReference type="GO" id="GO:0016853">
    <property type="term" value="F:isomerase activity"/>
    <property type="evidence" value="ECO:0007669"/>
    <property type="project" value="UniProtKB-KW"/>
</dbReference>
<proteinExistence type="predicted"/>
<accession>A0A5C4JVQ7</accession>
<evidence type="ECO:0000313" key="3">
    <source>
        <dbReference type="Proteomes" id="UP000307874"/>
    </source>
</evidence>
<dbReference type="AlphaFoldDB" id="A0A5C4JVQ7"/>
<dbReference type="SUPFAM" id="SSF109854">
    <property type="entry name" value="DinB/YfiT-like putative metalloenzymes"/>
    <property type="match status" value="1"/>
</dbReference>
<gene>
    <name evidence="2" type="ORF">FF124_04315</name>
</gene>
<evidence type="ECO:0000259" key="1">
    <source>
        <dbReference type="Pfam" id="PF11716"/>
    </source>
</evidence>
<sequence>MMSLDEARRALVARQGPGARYDAADAPAEMLHLARTGTAYFARFLNRLADRELYAALRPSGETAAHVICAVSYQARGIARQGEAIAAGNTVPPLYDNEDDTRVKIELGATLPARALRHLFDHTAVHLNVVWRDLTGDGWRTEAPGEDGVWRPFSDSARMRACFIWAAAFDLNNGARKRDIPAALAAAKCSEFAVSNGIPT</sequence>
<dbReference type="Pfam" id="PF11716">
    <property type="entry name" value="MDMPI_N"/>
    <property type="match status" value="1"/>
</dbReference>
<evidence type="ECO:0000313" key="2">
    <source>
        <dbReference type="EMBL" id="TNB49221.1"/>
    </source>
</evidence>
<dbReference type="Gene3D" id="1.20.120.450">
    <property type="entry name" value="dinb family like domain"/>
    <property type="match status" value="1"/>
</dbReference>
<dbReference type="OrthoDB" id="7847787at2"/>
<organism evidence="2 3">
    <name type="scientific">Martelella lutilitoris</name>
    <dbReference type="NCBI Taxonomy" id="2583532"/>
    <lineage>
        <taxon>Bacteria</taxon>
        <taxon>Pseudomonadati</taxon>
        <taxon>Pseudomonadota</taxon>
        <taxon>Alphaproteobacteria</taxon>
        <taxon>Hyphomicrobiales</taxon>
        <taxon>Aurantimonadaceae</taxon>
        <taxon>Martelella</taxon>
    </lineage>
</organism>
<dbReference type="InterPro" id="IPR024344">
    <property type="entry name" value="MDMPI_metal-binding"/>
</dbReference>
<name>A0A5C4JVQ7_9HYPH</name>
<comment type="caution">
    <text evidence="2">The sequence shown here is derived from an EMBL/GenBank/DDBJ whole genome shotgun (WGS) entry which is preliminary data.</text>
</comment>